<evidence type="ECO:0000256" key="4">
    <source>
        <dbReference type="ARBA" id="ARBA00022884"/>
    </source>
</evidence>
<keyword evidence="5 6" id="KW-0648">Protein biosynthesis</keyword>
<evidence type="ECO:0000313" key="9">
    <source>
        <dbReference type="EMBL" id="TNN10628.1"/>
    </source>
</evidence>
<keyword evidence="10" id="KW-1185">Reference proteome</keyword>
<dbReference type="Pfam" id="PF01652">
    <property type="entry name" value="IF4E"/>
    <property type="match status" value="1"/>
</dbReference>
<evidence type="ECO:0000313" key="8">
    <source>
        <dbReference type="EMBL" id="CAX70732.1"/>
    </source>
</evidence>
<dbReference type="EMBL" id="SKCS01000348">
    <property type="protein sequence ID" value="TNN10628.1"/>
    <property type="molecule type" value="Genomic_DNA"/>
</dbReference>
<reference evidence="7" key="1">
    <citation type="submission" date="2004-11" db="EMBL/GenBank/DDBJ databases">
        <title>The full-length cDNA sequences of Schistosoma japonicum genes.</title>
        <authorList>
            <person name="Han Z."/>
        </authorList>
    </citation>
    <scope>NUCLEOTIDE SEQUENCE</scope>
</reference>
<dbReference type="Proteomes" id="UP000311919">
    <property type="component" value="Unassembled WGS sequence"/>
</dbReference>
<evidence type="ECO:0000256" key="2">
    <source>
        <dbReference type="ARBA" id="ARBA00022540"/>
    </source>
</evidence>
<keyword evidence="2 6" id="KW-0396">Initiation factor</keyword>
<dbReference type="GO" id="GO:0006417">
    <property type="term" value="P:regulation of translation"/>
    <property type="evidence" value="ECO:0007669"/>
    <property type="project" value="UniProtKB-KW"/>
</dbReference>
<keyword evidence="3" id="KW-0810">Translation regulation</keyword>
<dbReference type="EMBL" id="AY813410">
    <property type="protein sequence ID" value="AAW25142.1"/>
    <property type="molecule type" value="mRNA"/>
</dbReference>
<protein>
    <submittedName>
        <fullName evidence="9">Eukaryotic translation initiation factor 4E isoform 3</fullName>
    </submittedName>
    <submittedName>
        <fullName evidence="7">SJCHGC02221 protein</fullName>
    </submittedName>
    <submittedName>
        <fullName evidence="8">eIF-4E protein</fullName>
    </submittedName>
</protein>
<dbReference type="GO" id="GO:0003743">
    <property type="term" value="F:translation initiation factor activity"/>
    <property type="evidence" value="ECO:0007669"/>
    <property type="project" value="UniProtKB-KW"/>
</dbReference>
<keyword evidence="4 6" id="KW-0694">RNA-binding</keyword>
<comment type="similarity">
    <text evidence="1 6">Belongs to the eukaryotic initiation factor 4E family.</text>
</comment>
<name>Q5DGB4_SCHJA</name>
<dbReference type="OrthoDB" id="590761at2759"/>
<dbReference type="AlphaFoldDB" id="Q5DGB4"/>
<dbReference type="STRING" id="6182.Q5DGB4"/>
<dbReference type="InterPro" id="IPR019770">
    <property type="entry name" value="TIF_eIF_4E_CS"/>
</dbReference>
<sequence>MTAVECSQRIEEEREKEEDVELNHLQDSWSYYLFRFRKSNNWDECLEKVATFSTIEHFWSVLTHTHRPKEMTNGNDLYMFKCGIMPKWEDPKNENGGRWLINISPRQDVDFLWDELLMLLIGSDWDTDEEENQICGAVFQPRARGNKMAVWLACDDQEQTIMQIGRRIKERLELEETIYFQPVCDQKEYARGRDICTGKYQI</sequence>
<dbReference type="SUPFAM" id="SSF55418">
    <property type="entry name" value="eIF4e-like"/>
    <property type="match status" value="1"/>
</dbReference>
<evidence type="ECO:0000256" key="6">
    <source>
        <dbReference type="RuleBase" id="RU004374"/>
    </source>
</evidence>
<dbReference type="PROSITE" id="PS00813">
    <property type="entry name" value="IF4E"/>
    <property type="match status" value="1"/>
</dbReference>
<evidence type="ECO:0000313" key="7">
    <source>
        <dbReference type="EMBL" id="AAW25142.1"/>
    </source>
</evidence>
<dbReference type="Gene3D" id="3.30.760.10">
    <property type="entry name" value="RNA Cap, Translation Initiation Factor Eif4e"/>
    <property type="match status" value="1"/>
</dbReference>
<evidence type="ECO:0000313" key="10">
    <source>
        <dbReference type="Proteomes" id="UP000311919"/>
    </source>
</evidence>
<evidence type="ECO:0000256" key="1">
    <source>
        <dbReference type="ARBA" id="ARBA00009860"/>
    </source>
</evidence>
<organism evidence="7">
    <name type="scientific">Schistosoma japonicum</name>
    <name type="common">Blood fluke</name>
    <dbReference type="NCBI Taxonomy" id="6182"/>
    <lineage>
        <taxon>Eukaryota</taxon>
        <taxon>Metazoa</taxon>
        <taxon>Spiralia</taxon>
        <taxon>Lophotrochozoa</taxon>
        <taxon>Platyhelminthes</taxon>
        <taxon>Trematoda</taxon>
        <taxon>Digenea</taxon>
        <taxon>Strigeidida</taxon>
        <taxon>Schistosomatoidea</taxon>
        <taxon>Schistosomatidae</taxon>
        <taxon>Schistosoma</taxon>
    </lineage>
</organism>
<reference evidence="8" key="4">
    <citation type="submission" date="2009-03" db="EMBL/GenBank/DDBJ databases">
        <authorList>
            <person name="Gang L."/>
        </authorList>
    </citation>
    <scope>NUCLEOTIDE SEQUENCE</scope>
    <source>
        <strain evidence="8">Anhui</strain>
    </source>
</reference>
<dbReference type="GO" id="GO:0000340">
    <property type="term" value="F:RNA 7-methylguanosine cap binding"/>
    <property type="evidence" value="ECO:0007669"/>
    <property type="project" value="TreeGrafter"/>
</dbReference>
<evidence type="ECO:0000256" key="5">
    <source>
        <dbReference type="ARBA" id="ARBA00022917"/>
    </source>
</evidence>
<dbReference type="PANTHER" id="PTHR11960:SF8">
    <property type="entry name" value="EUKARYOTIC TRANSLATION INITIATION FACTOR 4E1-RELATED"/>
    <property type="match status" value="1"/>
</dbReference>
<reference evidence="7" key="2">
    <citation type="journal article" date="2006" name="PLoS Pathog.">
        <title>New perspectives on host-parasite interplay by comparative transcriptomic and proteomic analyses of Schistosoma japonicum.</title>
        <authorList>
            <person name="Liu F."/>
            <person name="Lu J."/>
            <person name="Hu W."/>
            <person name="Wang S.Y."/>
            <person name="Cui S.J."/>
            <person name="Chi M."/>
            <person name="Yan Q."/>
            <person name="Wang X.R."/>
            <person name="Song H.D."/>
            <person name="Xu X.N."/>
            <person name="Wang J.J."/>
            <person name="Zhang X.L."/>
            <person name="Zhang X."/>
            <person name="Wang Z.Q."/>
            <person name="Xue C.L."/>
            <person name="Brindley P.J."/>
            <person name="McManus D.P."/>
            <person name="Yang P.Y."/>
            <person name="Feng Z."/>
            <person name="Chen Z."/>
            <person name="Han Z.G."/>
        </authorList>
    </citation>
    <scope>NUCLEOTIDE SEQUENCE</scope>
</reference>
<evidence type="ECO:0000256" key="3">
    <source>
        <dbReference type="ARBA" id="ARBA00022845"/>
    </source>
</evidence>
<dbReference type="InterPro" id="IPR001040">
    <property type="entry name" value="TIF_eIF_4E"/>
</dbReference>
<dbReference type="EMBL" id="FN315000">
    <property type="protein sequence ID" value="CAX70732.1"/>
    <property type="molecule type" value="mRNA"/>
</dbReference>
<dbReference type="GO" id="GO:0016281">
    <property type="term" value="C:eukaryotic translation initiation factor 4F complex"/>
    <property type="evidence" value="ECO:0007669"/>
    <property type="project" value="TreeGrafter"/>
</dbReference>
<dbReference type="PANTHER" id="PTHR11960">
    <property type="entry name" value="EUKARYOTIC TRANSLATION INITIATION FACTOR 4E RELATED"/>
    <property type="match status" value="1"/>
</dbReference>
<proteinExistence type="evidence at transcript level"/>
<reference evidence="9 10" key="5">
    <citation type="submission" date="2019-03" db="EMBL/GenBank/DDBJ databases">
        <title>An improved genome assembly of the fluke Schistosoma japonicum.</title>
        <authorList>
            <person name="Hu W."/>
            <person name="Luo F."/>
            <person name="Yin M."/>
            <person name="Mo X."/>
            <person name="Sun C."/>
            <person name="Wu Q."/>
            <person name="Zhu B."/>
            <person name="Xiang M."/>
            <person name="Wang J."/>
            <person name="Wang Y."/>
            <person name="Zhang T."/>
            <person name="Xu B."/>
            <person name="Zheng H."/>
            <person name="Feng Z."/>
        </authorList>
    </citation>
    <scope>NUCLEOTIDE SEQUENCE [LARGE SCALE GENOMIC DNA]</scope>
    <source>
        <strain evidence="9">HuSjv2</strain>
        <tissue evidence="9">Worms</tissue>
    </source>
</reference>
<dbReference type="InterPro" id="IPR023398">
    <property type="entry name" value="TIF_eIF4e-like"/>
</dbReference>
<gene>
    <name evidence="8" type="primary">Eif4e</name>
    <name evidence="9" type="ORF">EWB00_005212</name>
</gene>
<reference evidence="8" key="3">
    <citation type="journal article" date="2009" name="Nature">
        <title>The Schistosoma japonicum genome reveals features of host-parasite interplay.</title>
        <authorList>
            <person name="Liu F."/>
            <person name="Zhou Y."/>
            <person name="Wang Z.Q."/>
            <person name="Lu G."/>
            <person name="Zheng H."/>
            <person name="Brindley P.J."/>
            <person name="McManus D.P."/>
            <person name="Blair D."/>
            <person name="Zhang Q.H."/>
            <person name="Zhong Y."/>
            <person name="Wang S."/>
            <person name="Han Z.G."/>
            <person name="Chen Z."/>
        </authorList>
    </citation>
    <scope>NUCLEOTIDE SEQUENCE</scope>
    <source>
        <strain evidence="8">Anhui</strain>
    </source>
</reference>
<accession>Q5DGB4</accession>